<evidence type="ECO:0000313" key="7">
    <source>
        <dbReference type="Proteomes" id="UP000245845"/>
    </source>
</evidence>
<protein>
    <submittedName>
        <fullName evidence="6">Monosaccharide ABC transporter substrate-binding protein (CUT2 family)</fullName>
    </submittedName>
</protein>
<name>A0A2Y9C9P1_9FIRM</name>
<feature type="chain" id="PRO_5043162263" evidence="4">
    <location>
        <begin position="26"/>
        <end position="307"/>
    </location>
</feature>
<accession>A0A2Y9C9P1</accession>
<dbReference type="Proteomes" id="UP000245845">
    <property type="component" value="Unassembled WGS sequence"/>
</dbReference>
<feature type="domain" description="Periplasmic binding protein" evidence="5">
    <location>
        <begin position="36"/>
        <end position="287"/>
    </location>
</feature>
<dbReference type="PROSITE" id="PS51257">
    <property type="entry name" value="PROKAR_LIPOPROTEIN"/>
    <property type="match status" value="1"/>
</dbReference>
<reference evidence="6 7" key="1">
    <citation type="submission" date="2018-05" db="EMBL/GenBank/DDBJ databases">
        <title>The Hungate 1000. A catalogue of reference genomes from the rumen microbiome.</title>
        <authorList>
            <person name="Kelly W."/>
        </authorList>
    </citation>
    <scope>NUCLEOTIDE SEQUENCE [LARGE SCALE GENOMIC DNA]</scope>
    <source>
        <strain evidence="6 7">NLAE-zl-C242</strain>
    </source>
</reference>
<dbReference type="InterPro" id="IPR028082">
    <property type="entry name" value="Peripla_BP_I"/>
</dbReference>
<evidence type="ECO:0000256" key="1">
    <source>
        <dbReference type="ARBA" id="ARBA00004196"/>
    </source>
</evidence>
<dbReference type="InterPro" id="IPR025997">
    <property type="entry name" value="SBP_2_dom"/>
</dbReference>
<comment type="caution">
    <text evidence="6">The sequence shown here is derived from an EMBL/GenBank/DDBJ whole genome shotgun (WGS) entry which is preliminary data.</text>
</comment>
<evidence type="ECO:0000259" key="5">
    <source>
        <dbReference type="Pfam" id="PF13407"/>
    </source>
</evidence>
<dbReference type="EMBL" id="QGDL01000002">
    <property type="protein sequence ID" value="PWJ31321.1"/>
    <property type="molecule type" value="Genomic_DNA"/>
</dbReference>
<comment type="subcellular location">
    <subcellularLocation>
        <location evidence="1">Cell envelope</location>
    </subcellularLocation>
</comment>
<dbReference type="PANTHER" id="PTHR46847:SF1">
    <property type="entry name" value="D-ALLOSE-BINDING PERIPLASMIC PROTEIN-RELATED"/>
    <property type="match status" value="1"/>
</dbReference>
<evidence type="ECO:0000256" key="2">
    <source>
        <dbReference type="ARBA" id="ARBA00007639"/>
    </source>
</evidence>
<dbReference type="PANTHER" id="PTHR46847">
    <property type="entry name" value="D-ALLOSE-BINDING PERIPLASMIC PROTEIN-RELATED"/>
    <property type="match status" value="1"/>
</dbReference>
<organism evidence="6 7">
    <name type="scientific">Faecalicatena orotica</name>
    <dbReference type="NCBI Taxonomy" id="1544"/>
    <lineage>
        <taxon>Bacteria</taxon>
        <taxon>Bacillati</taxon>
        <taxon>Bacillota</taxon>
        <taxon>Clostridia</taxon>
        <taxon>Lachnospirales</taxon>
        <taxon>Lachnospiraceae</taxon>
        <taxon>Faecalicatena</taxon>
    </lineage>
</organism>
<gene>
    <name evidence="6" type="ORF">A8806_102177</name>
</gene>
<keyword evidence="7" id="KW-1185">Reference proteome</keyword>
<keyword evidence="3 4" id="KW-0732">Signal</keyword>
<dbReference type="RefSeq" id="WP_242995952.1">
    <property type="nucleotide sequence ID" value="NZ_BAAACK010000006.1"/>
</dbReference>
<dbReference type="SUPFAM" id="SSF53822">
    <property type="entry name" value="Periplasmic binding protein-like I"/>
    <property type="match status" value="1"/>
</dbReference>
<dbReference type="Gene3D" id="3.40.50.2300">
    <property type="match status" value="2"/>
</dbReference>
<evidence type="ECO:0000256" key="4">
    <source>
        <dbReference type="SAM" id="SignalP"/>
    </source>
</evidence>
<evidence type="ECO:0000313" key="6">
    <source>
        <dbReference type="EMBL" id="PWJ31321.1"/>
    </source>
</evidence>
<dbReference type="AlphaFoldDB" id="A0A2Y9C9P1"/>
<proteinExistence type="inferred from homology"/>
<dbReference type="GO" id="GO:0030313">
    <property type="term" value="C:cell envelope"/>
    <property type="evidence" value="ECO:0007669"/>
    <property type="project" value="UniProtKB-SubCell"/>
</dbReference>
<sequence length="307" mass="33637">MKKRIQISSMLIALAAMLLASCAPAGQQEAKGDYVIGVVTKSRNSEYWMSVCAGMEEAADALGAKVVILSPDTETDKDIQKKMIRDLIKMDVDALAVSPIDSYDNRDYVQTASEKRIPVFSYDTPIEDMAVPYIGIDNKMVGYELAKVLAEKMGHQGNVAVIAGSQEQASHKQRVLGFTDYMETEPDIRIEVVRSGYSNLRVSEQEMEEILAEYPDLDGIMTTSAVTALGITEATKGTGIVIATVDAQEDALRAVEDGRIAVLGAQSGSDIGYEAVSYIMREKDGKEQDMQDILDVKILTRKNVKEY</sequence>
<comment type="similarity">
    <text evidence="2">Belongs to the bacterial solute-binding protein 2 family.</text>
</comment>
<dbReference type="GO" id="GO:0030246">
    <property type="term" value="F:carbohydrate binding"/>
    <property type="evidence" value="ECO:0007669"/>
    <property type="project" value="UniProtKB-ARBA"/>
</dbReference>
<dbReference type="Pfam" id="PF13407">
    <property type="entry name" value="Peripla_BP_4"/>
    <property type="match status" value="1"/>
</dbReference>
<evidence type="ECO:0000256" key="3">
    <source>
        <dbReference type="ARBA" id="ARBA00022729"/>
    </source>
</evidence>
<feature type="signal peptide" evidence="4">
    <location>
        <begin position="1"/>
        <end position="25"/>
    </location>
</feature>